<feature type="region of interest" description="Disordered" evidence="1">
    <location>
        <begin position="139"/>
        <end position="159"/>
    </location>
</feature>
<dbReference type="Proteomes" id="UP000320475">
    <property type="component" value="Unassembled WGS sequence"/>
</dbReference>
<reference evidence="2 3" key="1">
    <citation type="journal article" date="2019" name="Sci. Rep.">
        <title>Comparative genomics of chytrid fungi reveal insights into the obligate biotrophic and pathogenic lifestyle of Synchytrium endobioticum.</title>
        <authorList>
            <person name="van de Vossenberg B.T.L.H."/>
            <person name="Warris S."/>
            <person name="Nguyen H.D.T."/>
            <person name="van Gent-Pelzer M.P.E."/>
            <person name="Joly D.L."/>
            <person name="van de Geest H.C."/>
            <person name="Bonants P.J.M."/>
            <person name="Smith D.S."/>
            <person name="Levesque C.A."/>
            <person name="van der Lee T.A.J."/>
        </authorList>
    </citation>
    <scope>NUCLEOTIDE SEQUENCE [LARGE SCALE GENOMIC DNA]</scope>
    <source>
        <strain evidence="2 3">LEV6574</strain>
    </source>
</reference>
<sequence length="207" mass="23446">MRLCKIRTSNYWDPLLELMSKEGFEIDTACNAFTAASQNIIKDESLAANGNGAARKPGRNLSRSTKALILKRECSLKAAQMNPGNVDALNEYQGIKQQVSLAMKEDREASWLTYVKQGVTHLTEMSPRKLWQWIRNTSGVGSKSSKNTHPLKDARQDMKTSDSDIADIWVEHYRKLAQESRENSRPAPFRESLDGDLARYMGRRHSD</sequence>
<dbReference type="EMBL" id="QEAM01000071">
    <property type="protein sequence ID" value="TPX47703.1"/>
    <property type="molecule type" value="Genomic_DNA"/>
</dbReference>
<comment type="caution">
    <text evidence="2">The sequence shown here is derived from an EMBL/GenBank/DDBJ whole genome shotgun (WGS) entry which is preliminary data.</text>
</comment>
<organism evidence="2 3">
    <name type="scientific">Synchytrium endobioticum</name>
    <dbReference type="NCBI Taxonomy" id="286115"/>
    <lineage>
        <taxon>Eukaryota</taxon>
        <taxon>Fungi</taxon>
        <taxon>Fungi incertae sedis</taxon>
        <taxon>Chytridiomycota</taxon>
        <taxon>Chytridiomycota incertae sedis</taxon>
        <taxon>Chytridiomycetes</taxon>
        <taxon>Synchytriales</taxon>
        <taxon>Synchytriaceae</taxon>
        <taxon>Synchytrium</taxon>
    </lineage>
</organism>
<feature type="region of interest" description="Disordered" evidence="1">
    <location>
        <begin position="177"/>
        <end position="207"/>
    </location>
</feature>
<dbReference type="VEuPathDB" id="FungiDB:SeMB42_g04026"/>
<name>A0A507D870_9FUNG</name>
<proteinExistence type="predicted"/>
<evidence type="ECO:0000313" key="2">
    <source>
        <dbReference type="EMBL" id="TPX47703.1"/>
    </source>
</evidence>
<feature type="compositionally biased region" description="Polar residues" evidence="1">
    <location>
        <begin position="139"/>
        <end position="148"/>
    </location>
</feature>
<protein>
    <submittedName>
        <fullName evidence="2">Uncharacterized protein</fullName>
    </submittedName>
</protein>
<dbReference type="AlphaFoldDB" id="A0A507D870"/>
<accession>A0A507D870</accession>
<feature type="compositionally biased region" description="Basic and acidic residues" evidence="1">
    <location>
        <begin position="150"/>
        <end position="159"/>
    </location>
</feature>
<gene>
    <name evidence="2" type="ORF">SeLEV6574_g02501</name>
</gene>
<evidence type="ECO:0000313" key="3">
    <source>
        <dbReference type="Proteomes" id="UP000320475"/>
    </source>
</evidence>
<evidence type="ECO:0000256" key="1">
    <source>
        <dbReference type="SAM" id="MobiDB-lite"/>
    </source>
</evidence>